<reference evidence="1 2" key="1">
    <citation type="journal article" date="2019" name="Int. J. Syst. Evol. Microbiol.">
        <title>The Global Catalogue of Microorganisms (GCM) 10K type strain sequencing project: providing services to taxonomists for standard genome sequencing and annotation.</title>
        <authorList>
            <consortium name="The Broad Institute Genomics Platform"/>
            <consortium name="The Broad Institute Genome Sequencing Center for Infectious Disease"/>
            <person name="Wu L."/>
            <person name="Ma J."/>
        </authorList>
    </citation>
    <scope>NUCLEOTIDE SEQUENCE [LARGE SCALE GENOMIC DNA]</scope>
    <source>
        <strain evidence="1 2">JCM 15976</strain>
    </source>
</reference>
<name>A0ABN1JN33_9FLAO</name>
<comment type="caution">
    <text evidence="1">The sequence shown here is derived from an EMBL/GenBank/DDBJ whole genome shotgun (WGS) entry which is preliminary data.</text>
</comment>
<accession>A0ABN1JN33</accession>
<keyword evidence="2" id="KW-1185">Reference proteome</keyword>
<sequence>MYATSSNPKYTCKKCKRKIHVEDIEVIFKDQLTEFIISKEEVKRYFDRTHTIIREKEQDIENVKSEIQNLKTRLASFLNFTKRAN</sequence>
<evidence type="ECO:0000313" key="1">
    <source>
        <dbReference type="EMBL" id="GAA0743214.1"/>
    </source>
</evidence>
<protein>
    <submittedName>
        <fullName evidence="1">Uncharacterized protein</fullName>
    </submittedName>
</protein>
<organism evidence="1 2">
    <name type="scientific">Gaetbulibacter jejuensis</name>
    <dbReference type="NCBI Taxonomy" id="584607"/>
    <lineage>
        <taxon>Bacteria</taxon>
        <taxon>Pseudomonadati</taxon>
        <taxon>Bacteroidota</taxon>
        <taxon>Flavobacteriia</taxon>
        <taxon>Flavobacteriales</taxon>
        <taxon>Flavobacteriaceae</taxon>
        <taxon>Gaetbulibacter</taxon>
    </lineage>
</organism>
<dbReference type="Proteomes" id="UP001500736">
    <property type="component" value="Unassembled WGS sequence"/>
</dbReference>
<proteinExistence type="predicted"/>
<gene>
    <name evidence="1" type="ORF">GCM10009431_16120</name>
</gene>
<dbReference type="EMBL" id="BAAAGF010000002">
    <property type="protein sequence ID" value="GAA0743214.1"/>
    <property type="molecule type" value="Genomic_DNA"/>
</dbReference>
<evidence type="ECO:0000313" key="2">
    <source>
        <dbReference type="Proteomes" id="UP001500736"/>
    </source>
</evidence>